<keyword evidence="1" id="KW-0472">Membrane</keyword>
<sequence>MLLLLGVCLSSPSTSALLQVCFCLVFELLGLVAAGSYKATGAAGIMNPKLPVWLLLLMAVGTVTVLAQRRRPTEARDTWNYRDGSERVNMRGVANLTQVLDNWKFDIMSQVKGILQNDHRSVLPDYARIQPLSEALDDLYKEFNALKAHLGDLTEKFSAIETFIDDEKAKRVNANTNANASPNPPVPAVVPRQSGRRVLKKVTSLLPLLTGQSVSSNSHLLLFFRHFYFCFPSVLTRPDVLKPI</sequence>
<evidence type="ECO:0000256" key="2">
    <source>
        <dbReference type="SAM" id="SignalP"/>
    </source>
</evidence>
<dbReference type="PANTHER" id="PTHR41693:SF3">
    <property type="entry name" value="SI:CH211-76L23.4"/>
    <property type="match status" value="1"/>
</dbReference>
<dbReference type="AlphaFoldDB" id="A0A4Z2BY93"/>
<proteinExistence type="predicted"/>
<feature type="chain" id="PRO_5021187730" evidence="2">
    <location>
        <begin position="17"/>
        <end position="244"/>
    </location>
</feature>
<feature type="signal peptide" evidence="2">
    <location>
        <begin position="1"/>
        <end position="16"/>
    </location>
</feature>
<feature type="transmembrane region" description="Helical" evidence="1">
    <location>
        <begin position="50"/>
        <end position="67"/>
    </location>
</feature>
<evidence type="ECO:0000256" key="1">
    <source>
        <dbReference type="SAM" id="Phobius"/>
    </source>
</evidence>
<dbReference type="Proteomes" id="UP000516260">
    <property type="component" value="Chromosome 16"/>
</dbReference>
<accession>A0A4Z2BY93</accession>
<dbReference type="EMBL" id="SWLE01000008">
    <property type="protein sequence ID" value="TNM97103.1"/>
    <property type="molecule type" value="Genomic_DNA"/>
</dbReference>
<evidence type="ECO:0000313" key="4">
    <source>
        <dbReference type="Proteomes" id="UP000516260"/>
    </source>
</evidence>
<organism evidence="3 4">
    <name type="scientific">Takifugu bimaculatus</name>
    <dbReference type="NCBI Taxonomy" id="433685"/>
    <lineage>
        <taxon>Eukaryota</taxon>
        <taxon>Metazoa</taxon>
        <taxon>Chordata</taxon>
        <taxon>Craniata</taxon>
        <taxon>Vertebrata</taxon>
        <taxon>Euteleostomi</taxon>
        <taxon>Actinopterygii</taxon>
        <taxon>Neopterygii</taxon>
        <taxon>Teleostei</taxon>
        <taxon>Neoteleostei</taxon>
        <taxon>Acanthomorphata</taxon>
        <taxon>Eupercaria</taxon>
        <taxon>Tetraodontiformes</taxon>
        <taxon>Tetradontoidea</taxon>
        <taxon>Tetraodontidae</taxon>
        <taxon>Takifugu</taxon>
    </lineage>
</organism>
<protein>
    <submittedName>
        <fullName evidence="3">Uncharacterized protein</fullName>
    </submittedName>
</protein>
<gene>
    <name evidence="3" type="ORF">fugu_015259</name>
</gene>
<keyword evidence="1" id="KW-1133">Transmembrane helix</keyword>
<name>A0A4Z2BY93_9TELE</name>
<reference evidence="3 4" key="1">
    <citation type="submission" date="2019-04" db="EMBL/GenBank/DDBJ databases">
        <title>The sequence and de novo assembly of Takifugu bimaculatus genome using PacBio and Hi-C technologies.</title>
        <authorList>
            <person name="Xu P."/>
            <person name="Liu B."/>
            <person name="Zhou Z."/>
        </authorList>
    </citation>
    <scope>NUCLEOTIDE SEQUENCE [LARGE SCALE GENOMIC DNA]</scope>
    <source>
        <strain evidence="3">TB-2018</strain>
        <tissue evidence="3">Muscle</tissue>
    </source>
</reference>
<keyword evidence="4" id="KW-1185">Reference proteome</keyword>
<keyword evidence="2" id="KW-0732">Signal</keyword>
<keyword evidence="1" id="KW-0812">Transmembrane</keyword>
<comment type="caution">
    <text evidence="3">The sequence shown here is derived from an EMBL/GenBank/DDBJ whole genome shotgun (WGS) entry which is preliminary data.</text>
</comment>
<dbReference type="PANTHER" id="PTHR41693">
    <property type="entry name" value="HEME-BINDING PROTEIN 1"/>
    <property type="match status" value="1"/>
</dbReference>
<evidence type="ECO:0000313" key="3">
    <source>
        <dbReference type="EMBL" id="TNM97103.1"/>
    </source>
</evidence>